<organism evidence="2 3">
    <name type="scientific">Anaeromyces robustus</name>
    <dbReference type="NCBI Taxonomy" id="1754192"/>
    <lineage>
        <taxon>Eukaryota</taxon>
        <taxon>Fungi</taxon>
        <taxon>Fungi incertae sedis</taxon>
        <taxon>Chytridiomycota</taxon>
        <taxon>Chytridiomycota incertae sedis</taxon>
        <taxon>Neocallimastigomycetes</taxon>
        <taxon>Neocallimastigales</taxon>
        <taxon>Neocallimastigaceae</taxon>
        <taxon>Anaeromyces</taxon>
    </lineage>
</organism>
<name>A0A1Y1X8T7_9FUNG</name>
<evidence type="ECO:0000313" key="3">
    <source>
        <dbReference type="Proteomes" id="UP000193944"/>
    </source>
</evidence>
<evidence type="ECO:0000256" key="1">
    <source>
        <dbReference type="SAM" id="MobiDB-lite"/>
    </source>
</evidence>
<feature type="region of interest" description="Disordered" evidence="1">
    <location>
        <begin position="318"/>
        <end position="340"/>
    </location>
</feature>
<evidence type="ECO:0000313" key="2">
    <source>
        <dbReference type="EMBL" id="ORX81836.1"/>
    </source>
</evidence>
<reference evidence="2 3" key="2">
    <citation type="submission" date="2016-08" db="EMBL/GenBank/DDBJ databases">
        <title>Pervasive Adenine N6-methylation of Active Genes in Fungi.</title>
        <authorList>
            <consortium name="DOE Joint Genome Institute"/>
            <person name="Mondo S.J."/>
            <person name="Dannebaum R.O."/>
            <person name="Kuo R.C."/>
            <person name="Labutti K."/>
            <person name="Haridas S."/>
            <person name="Kuo A."/>
            <person name="Salamov A."/>
            <person name="Ahrendt S.R."/>
            <person name="Lipzen A."/>
            <person name="Sullivan W."/>
            <person name="Andreopoulos W.B."/>
            <person name="Clum A."/>
            <person name="Lindquist E."/>
            <person name="Daum C."/>
            <person name="Ramamoorthy G.K."/>
            <person name="Gryganskyi A."/>
            <person name="Culley D."/>
            <person name="Magnuson J.K."/>
            <person name="James T.Y."/>
            <person name="O'Malley M.A."/>
            <person name="Stajich J.E."/>
            <person name="Spatafora J.W."/>
            <person name="Visel A."/>
            <person name="Grigoriev I.V."/>
        </authorList>
    </citation>
    <scope>NUCLEOTIDE SEQUENCE [LARGE SCALE GENOMIC DNA]</scope>
    <source>
        <strain evidence="2 3">S4</strain>
    </source>
</reference>
<gene>
    <name evidence="2" type="ORF">BCR32DRAFT_244645</name>
</gene>
<comment type="caution">
    <text evidence="2">The sequence shown here is derived from an EMBL/GenBank/DDBJ whole genome shotgun (WGS) entry which is preliminary data.</text>
</comment>
<sequence>MTTSYKYKVSYLNDPYQQFLLNKQKMNANTPNNNFLSPTSVIKKDHRSTKLLLDVNEFGLFSHINVNEETKVNNGLITPPSSLEEKSNYLENYNKSKMNMNNEKLTPPTTNNNMLAPPPTNNGMLAPPSTNTSIVEGDSTDTIKAIKAKKHSSFLNPLMDMSFEVGGLFGDGDITSDDLFGEMLSKYDNMTTEEISSKPTEEITSKPIEEIKKENRLSQDTIKMKHSSTIKGSGTIKGNTSNLSIQDKHTSQDTIKLLHNDSMKKVDSFDNQLVKNLNSKPSIVIDKTFLNSVEEEESKGFDPEIYKEDDKIDFSSTKDWENPWKSDSESDHKAESMKSSQSKLSAFSNFTLKSSKKLGKMTKKFYKKLLKQKEAPQFPKSPLDIPSSYNEKERAFEEMILRDDTISLSLSNPNGTLTSTFADKTFPLPEVNSTENNVGNNTETENEVENNFANNSFISSVSCEEELANKKKRHRNGINFEEALKEGNNFRVSLANMD</sequence>
<accession>A0A1Y1X8T7</accession>
<dbReference type="AlphaFoldDB" id="A0A1Y1X8T7"/>
<dbReference type="OrthoDB" id="2146390at2759"/>
<feature type="compositionally biased region" description="Basic and acidic residues" evidence="1">
    <location>
        <begin position="318"/>
        <end position="336"/>
    </location>
</feature>
<dbReference type="EMBL" id="MCFG01000110">
    <property type="protein sequence ID" value="ORX81836.1"/>
    <property type="molecule type" value="Genomic_DNA"/>
</dbReference>
<proteinExistence type="predicted"/>
<protein>
    <submittedName>
        <fullName evidence="2">Uncharacterized protein</fullName>
    </submittedName>
</protein>
<keyword evidence="3" id="KW-1185">Reference proteome</keyword>
<dbReference type="Proteomes" id="UP000193944">
    <property type="component" value="Unassembled WGS sequence"/>
</dbReference>
<reference evidence="2 3" key="1">
    <citation type="submission" date="2016-08" db="EMBL/GenBank/DDBJ databases">
        <title>A Parts List for Fungal Cellulosomes Revealed by Comparative Genomics.</title>
        <authorList>
            <consortium name="DOE Joint Genome Institute"/>
            <person name="Haitjema C.H."/>
            <person name="Gilmore S.P."/>
            <person name="Henske J.K."/>
            <person name="Solomon K.V."/>
            <person name="De Groot R."/>
            <person name="Kuo A."/>
            <person name="Mondo S.J."/>
            <person name="Salamov A.A."/>
            <person name="Labutti K."/>
            <person name="Zhao Z."/>
            <person name="Chiniquy J."/>
            <person name="Barry K."/>
            <person name="Brewer H.M."/>
            <person name="Purvine S.O."/>
            <person name="Wright A.T."/>
            <person name="Boxma B."/>
            <person name="Van Alen T."/>
            <person name="Hackstein J.H."/>
            <person name="Baker S.E."/>
            <person name="Grigoriev I.V."/>
            <person name="O'Malley M.A."/>
        </authorList>
    </citation>
    <scope>NUCLEOTIDE SEQUENCE [LARGE SCALE GENOMIC DNA]</scope>
    <source>
        <strain evidence="2 3">S4</strain>
    </source>
</reference>